<proteinExistence type="predicted"/>
<protein>
    <submittedName>
        <fullName evidence="1">Uncharacterized protein</fullName>
    </submittedName>
</protein>
<gene>
    <name evidence="1" type="ORF">EFR84_11390</name>
</gene>
<comment type="caution">
    <text evidence="1">The sequence shown here is derived from an EMBL/GenBank/DDBJ whole genome shotgun (WGS) entry which is preliminary data.</text>
</comment>
<accession>A0A3S0SXU4</accession>
<sequence length="97" mass="10520">MNVLPIIEGLTDSNAPSDWALWLMRCPLGIIHREQMTIRRILQQRGFAAGVAYLDALLAYSNATRLPDGTFPATVVMPVHMAAGAMREAARAAEGQA</sequence>
<name>A0A3S0SXU4_9HYPH</name>
<dbReference type="OrthoDB" id="8398518at2"/>
<dbReference type="Proteomes" id="UP000278081">
    <property type="component" value="Unassembled WGS sequence"/>
</dbReference>
<dbReference type="AlphaFoldDB" id="A0A3S0SXU4"/>
<dbReference type="RefSeq" id="WP_126908970.1">
    <property type="nucleotide sequence ID" value="NZ_ML133755.1"/>
</dbReference>
<evidence type="ECO:0000313" key="1">
    <source>
        <dbReference type="EMBL" id="RUM06794.1"/>
    </source>
</evidence>
<organism evidence="1 2">
    <name type="scientific">Rhizobium chutanense</name>
    <dbReference type="NCBI Taxonomy" id="2035448"/>
    <lineage>
        <taxon>Bacteria</taxon>
        <taxon>Pseudomonadati</taxon>
        <taxon>Pseudomonadota</taxon>
        <taxon>Alphaproteobacteria</taxon>
        <taxon>Hyphomicrobiales</taxon>
        <taxon>Rhizobiaceae</taxon>
        <taxon>Rhizobium/Agrobacterium group</taxon>
        <taxon>Rhizobium</taxon>
    </lineage>
</organism>
<dbReference type="EMBL" id="RJTJ01000008">
    <property type="protein sequence ID" value="RUM06794.1"/>
    <property type="molecule type" value="Genomic_DNA"/>
</dbReference>
<evidence type="ECO:0000313" key="2">
    <source>
        <dbReference type="Proteomes" id="UP000278081"/>
    </source>
</evidence>
<reference evidence="1 2" key="1">
    <citation type="submission" date="2018-11" db="EMBL/GenBank/DDBJ databases">
        <title>Rhizobium chutanense sp. nov., isolated from root nodules of Phaseolus vulgaris in China.</title>
        <authorList>
            <person name="Huo Y."/>
        </authorList>
    </citation>
    <scope>NUCLEOTIDE SEQUENCE [LARGE SCALE GENOMIC DNA]</scope>
    <source>
        <strain evidence="1 2">C16</strain>
    </source>
</reference>